<sequence length="1877" mass="204887">MSSPIGSPVGQQRLAAIANEWGISLLSATPSLTKPLMPFSLRTLNDDQAAEDLLKCRRLAANNDRQQLPKLRRVFSTTKRTKEWDADEISSALDDHVDQNGSAGIAEALAVRLLSAQTGLNAASAKKRLSIITRRRSVESFDRGRLLKRAIEHRNGEMVAVLVPYADPLTLDLSLTSAIQSRRLDIVEHLLRYGASINSTTESQVAFRQVCAQGGHADLVALLLASDARPGSFELSPAMIDASKRGCFATVLHLSRAAADGSFKNADALKTAITASRVDIVLAIVTGQQPPNRSHLNDAFKVLFNHPSVLPNEKMALAEILLCSGARGDRVARALVQSCLNNFSEMASLLVHYGASVEYDNAAVLRHTISRKRFDLIELLLSDHVVVSKQVASKCITFFPETLTNEQRRRLLTLLLHKGAGGSHLSDYLVDVTKANDTESAILLLTPYFPQGVDSSVDQRTARRRTAERHNVASVNHKDGMALQIAVKNSSFDIVDIMLATLPDRRILDSAFPHISSLRGENKYQMLEIFLKSGISDTVVAAALQKALEESPQVRDQRIIAALLRANADINFSGGAGLMSTVAIGDVALLQTILCSSQPNSKTLSAAMAEAVAVPDPHARRQIVYALLSAGADQVQAALSKALIATLGEIPADTELVEMLLTQGKADINYDAGTALVRAIYHPDTSMLDLLLRTRTASPDTLGRGLYSLANKPSNSDKKERLAMLLRYTKQQQPLDSLLMSEVQLVVKASPQECSVDIIMALLSAGADINSNNGNALGLAVATPIPEIVEIFLQYQPSDASLVAAIPRIFSISNARSRLTVAEMLLKAGVPTYEINRTLNHAVVNFPQDHPLLRLLAPAADPEDGSAVYSAVKSQNVKTVAVLLSAQQFSVSVLNSALKETMLLSDKTKRQNICLQLIHAGASNQATSDALLVAASDGDLHLGNILIENGANPDHNDGLAVVKACQSGAQAILEMLLKRQPAPKADTLLRGFQKACKLGNLATRGEIFRLLLEQGVSGDAVHEELVVSAGYGDSGLHLVRLLLEHGADIDYKKGLAVKTSTRNGSMSTLALLLGISYQDIRERTPVNSPSQDTLISSLKSTWRLDDGDKRYQIIQWLFAAGLQLTEAVHVALNKAVKEKHPNLGLVQLLLEHGASPLADGCQTLVNAACQFHTSVLELCVTLSKISQADLSYALQEALNPARVNAWLSQQGHDTAKLLLGQGAQSTHLGQDLVLCVKNCDGYNNGVARQFVELFVKYGADINVDNGASLQTAAKMGDVPLVQKLLTLAPEVDIAAMSFPHIFESGASENTVLQLIDIFHDYRVNDECGIDVMYKDPDSDPVLFVALSRYPRSVRILEALLGVGFYYDQMIRLRVTPDMEEIESVSLLFWALFQPQSMISNGVIELLIENGCKVNFQTSQSLTTPLMLAIQSKRTSLVKTLIRAGAEVDVVNCAGNTPLFMAVLAGGDAGITMMTDILGSGVELSKNDGALHLAAHQLNLKAVKLLVQSKYDIDYPCPLYNGFSALMQVCLHGSDDGPMNASKLKNFEQCASYLINQGSNLELRSNGKTPLLLAFESGDPVAMTRALLQAGMYKFVNDPFNQYHSKKHTYSPTMYVRLKLKQKAAVRESLLSVLEMSRAEDVYYARSGPQPSDAVNVPEDLMHIERERLAEIARVAAEEAKRERERRYNEELARQAELTRRREIQALQERNDAEIRAAQRRIMETAQAEVDAANLRAAGDVEAARTRAYGDAEAMLIKSNAEIASMQAIDTRRQTMRASELEHARQLGEQNLQIEDRRQRMLLQYDRQRDENSINTAQQRSAIAINERQTIDQYDQTQSEREMKRLNKVETLANAFVQQQGQLGGNRGVAGYIMGEVS</sequence>
<proteinExistence type="predicted"/>
<dbReference type="SUPFAM" id="SSF48403">
    <property type="entry name" value="Ankyrin repeat"/>
    <property type="match status" value="6"/>
</dbReference>
<evidence type="ECO:0000313" key="5">
    <source>
        <dbReference type="Proteomes" id="UP001642482"/>
    </source>
</evidence>
<keyword evidence="2 3" id="KW-0040">ANK repeat</keyword>
<name>A0ABP0B1L5_9PEZI</name>
<dbReference type="Gene3D" id="1.25.40.20">
    <property type="entry name" value="Ankyrin repeat-containing domain"/>
    <property type="match status" value="5"/>
</dbReference>
<gene>
    <name evidence="4" type="ORF">SEUCBS140593_001848</name>
</gene>
<protein>
    <recommendedName>
        <fullName evidence="6">Ankyrin repeat containing protein</fullName>
    </recommendedName>
</protein>
<accession>A0ABP0B1L5</accession>
<organism evidence="4 5">
    <name type="scientific">Sporothrix eucalyptigena</name>
    <dbReference type="NCBI Taxonomy" id="1812306"/>
    <lineage>
        <taxon>Eukaryota</taxon>
        <taxon>Fungi</taxon>
        <taxon>Dikarya</taxon>
        <taxon>Ascomycota</taxon>
        <taxon>Pezizomycotina</taxon>
        <taxon>Sordariomycetes</taxon>
        <taxon>Sordariomycetidae</taxon>
        <taxon>Ophiostomatales</taxon>
        <taxon>Ophiostomataceae</taxon>
        <taxon>Sporothrix</taxon>
    </lineage>
</organism>
<dbReference type="PROSITE" id="PS50088">
    <property type="entry name" value="ANK_REPEAT"/>
    <property type="match status" value="1"/>
</dbReference>
<evidence type="ECO:0000256" key="3">
    <source>
        <dbReference type="PROSITE-ProRule" id="PRU00023"/>
    </source>
</evidence>
<dbReference type="EMBL" id="CAWUHD010000011">
    <property type="protein sequence ID" value="CAK7213427.1"/>
    <property type="molecule type" value="Genomic_DNA"/>
</dbReference>
<keyword evidence="5" id="KW-1185">Reference proteome</keyword>
<dbReference type="InterPro" id="IPR002110">
    <property type="entry name" value="Ankyrin_rpt"/>
</dbReference>
<dbReference type="InterPro" id="IPR036770">
    <property type="entry name" value="Ankyrin_rpt-contain_sf"/>
</dbReference>
<dbReference type="PANTHER" id="PTHR24189">
    <property type="entry name" value="MYOTROPHIN"/>
    <property type="match status" value="1"/>
</dbReference>
<dbReference type="SMART" id="SM00248">
    <property type="entry name" value="ANK"/>
    <property type="match status" value="19"/>
</dbReference>
<evidence type="ECO:0000313" key="4">
    <source>
        <dbReference type="EMBL" id="CAK7213427.1"/>
    </source>
</evidence>
<evidence type="ECO:0000256" key="1">
    <source>
        <dbReference type="ARBA" id="ARBA00022737"/>
    </source>
</evidence>
<dbReference type="PANTHER" id="PTHR24189:SF50">
    <property type="entry name" value="ANKYRIN REPEAT AND SOCS BOX PROTEIN 2"/>
    <property type="match status" value="1"/>
</dbReference>
<feature type="repeat" description="ANK" evidence="3">
    <location>
        <begin position="1420"/>
        <end position="1452"/>
    </location>
</feature>
<dbReference type="Proteomes" id="UP001642482">
    <property type="component" value="Unassembled WGS sequence"/>
</dbReference>
<dbReference type="Pfam" id="PF12796">
    <property type="entry name" value="Ank_2"/>
    <property type="match status" value="2"/>
</dbReference>
<dbReference type="PROSITE" id="PS50297">
    <property type="entry name" value="ANK_REP_REGION"/>
    <property type="match status" value="1"/>
</dbReference>
<evidence type="ECO:0000256" key="2">
    <source>
        <dbReference type="ARBA" id="ARBA00023043"/>
    </source>
</evidence>
<reference evidence="4 5" key="1">
    <citation type="submission" date="2024-01" db="EMBL/GenBank/DDBJ databases">
        <authorList>
            <person name="Allen C."/>
            <person name="Tagirdzhanova G."/>
        </authorList>
    </citation>
    <scope>NUCLEOTIDE SEQUENCE [LARGE SCALE GENOMIC DNA]</scope>
</reference>
<comment type="caution">
    <text evidence="4">The sequence shown here is derived from an EMBL/GenBank/DDBJ whole genome shotgun (WGS) entry which is preliminary data.</text>
</comment>
<dbReference type="InterPro" id="IPR050745">
    <property type="entry name" value="Multifunctional_regulatory"/>
</dbReference>
<evidence type="ECO:0008006" key="6">
    <source>
        <dbReference type="Google" id="ProtNLM"/>
    </source>
</evidence>
<keyword evidence="1" id="KW-0677">Repeat</keyword>